<dbReference type="RefSeq" id="WP_168819004.1">
    <property type="nucleotide sequence ID" value="NZ_CP051217.1"/>
</dbReference>
<gene>
    <name evidence="1" type="ORF">HF685_07565</name>
</gene>
<reference evidence="1 2" key="1">
    <citation type="submission" date="2020-04" db="EMBL/GenBank/DDBJ databases">
        <title>Genome sequence for Sphingorhabdus sp. strain M1.</title>
        <authorList>
            <person name="Park S.-J."/>
        </authorList>
    </citation>
    <scope>NUCLEOTIDE SEQUENCE [LARGE SCALE GENOMIC DNA]</scope>
    <source>
        <strain evidence="1 2">JK6</strain>
    </source>
</reference>
<dbReference type="EMBL" id="CP051217">
    <property type="protein sequence ID" value="QJB69156.1"/>
    <property type="molecule type" value="Genomic_DNA"/>
</dbReference>
<dbReference type="KEGG" id="phao:HF685_07565"/>
<dbReference type="AlphaFoldDB" id="A0A6H2DNC0"/>
<proteinExistence type="predicted"/>
<sequence length="183" mass="19005">MQKLLMSVASAALLFGVTGCSDKGADADGDGIITAEEVAKEMDQVTLEPGEWENTVEIVDVKIEGLPEGAPAGMLDGMKGKKTTSKSCMTEEQAKNPGAEFFAAQEKTNCEVKKFDMSGGAISSEMACTDMGGAPGKMSMAMEGQYGPSSYDMTMKMDGGAAGMKMNITAKNNGKRVGDCPAG</sequence>
<accession>A0A6H2DNC0</accession>
<keyword evidence="2" id="KW-1185">Reference proteome</keyword>
<evidence type="ECO:0000313" key="2">
    <source>
        <dbReference type="Proteomes" id="UP000501600"/>
    </source>
</evidence>
<dbReference type="PROSITE" id="PS00018">
    <property type="entry name" value="EF_HAND_1"/>
    <property type="match status" value="1"/>
</dbReference>
<evidence type="ECO:0000313" key="1">
    <source>
        <dbReference type="EMBL" id="QJB69156.1"/>
    </source>
</evidence>
<dbReference type="InterPro" id="IPR022061">
    <property type="entry name" value="DUF3617"/>
</dbReference>
<dbReference type="PROSITE" id="PS51257">
    <property type="entry name" value="PROKAR_LIPOPROTEIN"/>
    <property type="match status" value="1"/>
</dbReference>
<dbReference type="Pfam" id="PF12276">
    <property type="entry name" value="DUF3617"/>
    <property type="match status" value="1"/>
</dbReference>
<name>A0A6H2DNC0_9SPHN</name>
<organism evidence="1 2">
    <name type="scientific">Parasphingorhabdus halotolerans</name>
    <dbReference type="NCBI Taxonomy" id="2725558"/>
    <lineage>
        <taxon>Bacteria</taxon>
        <taxon>Pseudomonadati</taxon>
        <taxon>Pseudomonadota</taxon>
        <taxon>Alphaproteobacteria</taxon>
        <taxon>Sphingomonadales</taxon>
        <taxon>Sphingomonadaceae</taxon>
        <taxon>Parasphingorhabdus</taxon>
    </lineage>
</organism>
<protein>
    <submittedName>
        <fullName evidence="1">DUF3617 domain-containing protein</fullName>
    </submittedName>
</protein>
<dbReference type="InterPro" id="IPR018247">
    <property type="entry name" value="EF_Hand_1_Ca_BS"/>
</dbReference>
<dbReference type="Proteomes" id="UP000501600">
    <property type="component" value="Chromosome"/>
</dbReference>